<evidence type="ECO:0000313" key="1">
    <source>
        <dbReference type="EMBL" id="KEQ26188.1"/>
    </source>
</evidence>
<reference evidence="1 2" key="1">
    <citation type="submission" date="2014-06" db="EMBL/GenBank/DDBJ databases">
        <title>Draft genome sequence of Paenibacillus sp. MSt1.</title>
        <authorList>
            <person name="Aw Y.K."/>
            <person name="Ong K.S."/>
            <person name="Gan H.M."/>
            <person name="Lee S.M."/>
        </authorList>
    </citation>
    <scope>NUCLEOTIDE SEQUENCE [LARGE SCALE GENOMIC DNA]</scope>
    <source>
        <strain evidence="1 2">MSt1</strain>
    </source>
</reference>
<organism evidence="1 2">
    <name type="scientific">Paenibacillus tyrfis</name>
    <dbReference type="NCBI Taxonomy" id="1501230"/>
    <lineage>
        <taxon>Bacteria</taxon>
        <taxon>Bacillati</taxon>
        <taxon>Bacillota</taxon>
        <taxon>Bacilli</taxon>
        <taxon>Bacillales</taxon>
        <taxon>Paenibacillaceae</taxon>
        <taxon>Paenibacillus</taxon>
    </lineage>
</organism>
<accession>A0A081P665</accession>
<dbReference type="OrthoDB" id="2657769at2"/>
<dbReference type="eggNOG" id="ENOG502ZPFE">
    <property type="taxonomic scope" value="Bacteria"/>
</dbReference>
<gene>
    <name evidence="1" type="ORF">ET33_34530</name>
</gene>
<keyword evidence="2" id="KW-1185">Reference proteome</keyword>
<sequence length="78" mass="9343">MWRRLWSLRHWGHVFRRIIPLLRSSKVPIGEKLLFFVPALVYWIMPDALPFIPLDDIAVTMLLMSWFTDRAERKYGAT</sequence>
<dbReference type="RefSeq" id="WP_036679989.1">
    <property type="nucleotide sequence ID" value="NZ_FYEP01000028.1"/>
</dbReference>
<comment type="caution">
    <text evidence="1">The sequence shown here is derived from an EMBL/GenBank/DDBJ whole genome shotgun (WGS) entry which is preliminary data.</text>
</comment>
<dbReference type="Proteomes" id="UP000028123">
    <property type="component" value="Unassembled WGS sequence"/>
</dbReference>
<dbReference type="EMBL" id="JNVM01000007">
    <property type="protein sequence ID" value="KEQ26188.1"/>
    <property type="molecule type" value="Genomic_DNA"/>
</dbReference>
<protein>
    <recommendedName>
        <fullName evidence="3">DUF1232 domain-containing protein</fullName>
    </recommendedName>
</protein>
<evidence type="ECO:0008006" key="3">
    <source>
        <dbReference type="Google" id="ProtNLM"/>
    </source>
</evidence>
<dbReference type="AlphaFoldDB" id="A0A081P665"/>
<name>A0A081P665_9BACL</name>
<proteinExistence type="predicted"/>
<evidence type="ECO:0000313" key="2">
    <source>
        <dbReference type="Proteomes" id="UP000028123"/>
    </source>
</evidence>